<feature type="compositionally biased region" description="Basic and acidic residues" evidence="1">
    <location>
        <begin position="1"/>
        <end position="11"/>
    </location>
</feature>
<evidence type="ECO:0000256" key="1">
    <source>
        <dbReference type="SAM" id="MobiDB-lite"/>
    </source>
</evidence>
<reference evidence="2 3" key="1">
    <citation type="submission" date="2019-11" db="EMBL/GenBank/DDBJ databases">
        <title>Whole genome sequence of Oryza granulata.</title>
        <authorList>
            <person name="Li W."/>
        </authorList>
    </citation>
    <scope>NUCLEOTIDE SEQUENCE [LARGE SCALE GENOMIC DNA]</scope>
    <source>
        <strain evidence="3">cv. Menghai</strain>
        <tissue evidence="2">Leaf</tissue>
    </source>
</reference>
<proteinExistence type="predicted"/>
<comment type="caution">
    <text evidence="2">The sequence shown here is derived from an EMBL/GenBank/DDBJ whole genome shotgun (WGS) entry which is preliminary data.</text>
</comment>
<dbReference type="Proteomes" id="UP000479710">
    <property type="component" value="Unassembled WGS sequence"/>
</dbReference>
<name>A0A6G1D159_9ORYZ</name>
<evidence type="ECO:0000313" key="2">
    <source>
        <dbReference type="EMBL" id="KAF0906428.1"/>
    </source>
</evidence>
<feature type="compositionally biased region" description="Acidic residues" evidence="1">
    <location>
        <begin position="12"/>
        <end position="22"/>
    </location>
</feature>
<sequence length="121" mass="13439">LDKSNIRKLDYDDATPLDDDEDTTRPMGAKAAKAQRSGKGKIKIQGCTTDLEDGIRKFMDVHKQPRKGKAKWSPKDVFLVIILKLRSLLVKQKSKAKFAAGLLKHQSGTSKTIARDHGEGH</sequence>
<evidence type="ECO:0000313" key="3">
    <source>
        <dbReference type="Proteomes" id="UP000479710"/>
    </source>
</evidence>
<organism evidence="2 3">
    <name type="scientific">Oryza meyeriana var. granulata</name>
    <dbReference type="NCBI Taxonomy" id="110450"/>
    <lineage>
        <taxon>Eukaryota</taxon>
        <taxon>Viridiplantae</taxon>
        <taxon>Streptophyta</taxon>
        <taxon>Embryophyta</taxon>
        <taxon>Tracheophyta</taxon>
        <taxon>Spermatophyta</taxon>
        <taxon>Magnoliopsida</taxon>
        <taxon>Liliopsida</taxon>
        <taxon>Poales</taxon>
        <taxon>Poaceae</taxon>
        <taxon>BOP clade</taxon>
        <taxon>Oryzoideae</taxon>
        <taxon>Oryzeae</taxon>
        <taxon>Oryzinae</taxon>
        <taxon>Oryza</taxon>
        <taxon>Oryza meyeriana</taxon>
    </lineage>
</organism>
<keyword evidence="3" id="KW-1185">Reference proteome</keyword>
<dbReference type="EMBL" id="SPHZ02000007">
    <property type="protein sequence ID" value="KAF0906428.1"/>
    <property type="molecule type" value="Genomic_DNA"/>
</dbReference>
<feature type="region of interest" description="Disordered" evidence="1">
    <location>
        <begin position="1"/>
        <end position="38"/>
    </location>
</feature>
<feature type="non-terminal residue" evidence="2">
    <location>
        <position position="1"/>
    </location>
</feature>
<gene>
    <name evidence="2" type="ORF">E2562_011426</name>
</gene>
<protein>
    <submittedName>
        <fullName evidence="2">Uncharacterized protein</fullName>
    </submittedName>
</protein>
<accession>A0A6G1D159</accession>
<dbReference type="AlphaFoldDB" id="A0A6G1D159"/>